<name>A0A1Y2LDS6_9PROT</name>
<organism evidence="2 3">
    <name type="scientific">Thalassospira alkalitolerans</name>
    <dbReference type="NCBI Taxonomy" id="1293890"/>
    <lineage>
        <taxon>Bacteria</taxon>
        <taxon>Pseudomonadati</taxon>
        <taxon>Pseudomonadota</taxon>
        <taxon>Alphaproteobacteria</taxon>
        <taxon>Rhodospirillales</taxon>
        <taxon>Thalassospiraceae</taxon>
        <taxon>Thalassospira</taxon>
    </lineage>
</organism>
<dbReference type="EMBL" id="JFKB01000004">
    <property type="protein sequence ID" value="OSQ48672.1"/>
    <property type="molecule type" value="Genomic_DNA"/>
</dbReference>
<comment type="caution">
    <text evidence="2">The sequence shown here is derived from an EMBL/GenBank/DDBJ whole genome shotgun (WGS) entry which is preliminary data.</text>
</comment>
<keyword evidence="3" id="KW-1185">Reference proteome</keyword>
<dbReference type="STRING" id="1293890.TALK_06925"/>
<protein>
    <submittedName>
        <fullName evidence="2">Membrane protein</fullName>
    </submittedName>
</protein>
<accession>A0A1Y2LDS6</accession>
<dbReference type="Proteomes" id="UP000193396">
    <property type="component" value="Unassembled WGS sequence"/>
</dbReference>
<proteinExistence type="predicted"/>
<dbReference type="RefSeq" id="WP_085617264.1">
    <property type="nucleotide sequence ID" value="NZ_CAXBPE010000001.1"/>
</dbReference>
<gene>
    <name evidence="2" type="ORF">TALK_06925</name>
</gene>
<feature type="region of interest" description="Disordered" evidence="1">
    <location>
        <begin position="1"/>
        <end position="28"/>
    </location>
</feature>
<reference evidence="2 3" key="1">
    <citation type="submission" date="2014-03" db="EMBL/GenBank/DDBJ databases">
        <title>The draft genome sequence of Thalassospira alkalitolerans JCM 18968.</title>
        <authorList>
            <person name="Lai Q."/>
            <person name="Shao Z."/>
        </authorList>
    </citation>
    <scope>NUCLEOTIDE SEQUENCE [LARGE SCALE GENOMIC DNA]</scope>
    <source>
        <strain evidence="2 3">JCM 18968</strain>
    </source>
</reference>
<sequence>MKPTQVQQDWLRRGLSQPGGKLPLFDTNGKQISDKTVRSCIDRGWAAPWFENPIKPDWLICRLTDEGRRVINTTNDN</sequence>
<evidence type="ECO:0000313" key="3">
    <source>
        <dbReference type="Proteomes" id="UP000193396"/>
    </source>
</evidence>
<dbReference type="AlphaFoldDB" id="A0A1Y2LDS6"/>
<dbReference type="OrthoDB" id="7632078at2"/>
<evidence type="ECO:0000313" key="2">
    <source>
        <dbReference type="EMBL" id="OSQ48672.1"/>
    </source>
</evidence>
<evidence type="ECO:0000256" key="1">
    <source>
        <dbReference type="SAM" id="MobiDB-lite"/>
    </source>
</evidence>